<sequence>MLQENSKETPHKATVKLAHDEAVLARLGYKQEFRRVFTPIEVFGVGFSIIGLLPSMASVIVYGIPNGGAVAMVWGWALCAFFLAIIGLAIAELGSAAPTSGGLYYWTFMFSSPKWRCLLSWIVGYSNTIGNIASVASVDWGCAVQIMAAASIGSGMTFAATVGQTFALYVALLLCHAIICSLNPAIIARLQIPFIVVNVLLCLVIIIGVPAATPREFKNNASYAFGDFQNLTGWPDGYAFILSFLAPLWAIGAFDSTVHISEEATNADVAIPYAIILAATSSGVLGWAINVALTFCMGTDLEGILGSPIGQPLATILFNSFGQKGALAFWAWIIIVQFTMGMSMLTTCSRQIFAFARDGGLPLSRWLYNVNARTHAPVYCVWFAAGISLLLGLLAFAGANAIGAIFSLVVTGQYLAYSIPISARFLGGKEIKRGPFSLGKLSMPVAVTAVIWMAFIIVVFLFPANPNPGSANMNYTIVVQGGTLFLSIVYFYFPVYGGVHWFKGPVQTIEDVDLASQDTGSDVKGESDSENVAEKSSTS</sequence>
<reference evidence="8" key="1">
    <citation type="submission" date="2022-07" db="EMBL/GenBank/DDBJ databases">
        <title>The genome of Lyophyllum shimeji provides insight into the initial evolution of ectomycorrhizal fungal genome.</title>
        <authorList>
            <person name="Kobayashi Y."/>
            <person name="Shibata T."/>
            <person name="Hirakawa H."/>
            <person name="Shigenobu S."/>
            <person name="Nishiyama T."/>
            <person name="Yamada A."/>
            <person name="Hasebe M."/>
            <person name="Kawaguchi M."/>
        </authorList>
    </citation>
    <scope>NUCLEOTIDE SEQUENCE</scope>
    <source>
        <strain evidence="8">AT787</strain>
    </source>
</reference>
<keyword evidence="3 7" id="KW-0812">Transmembrane</keyword>
<evidence type="ECO:0000313" key="8">
    <source>
        <dbReference type="EMBL" id="GLB36976.1"/>
    </source>
</evidence>
<dbReference type="AlphaFoldDB" id="A0A9P3PKD1"/>
<feature type="transmembrane region" description="Helical" evidence="7">
    <location>
        <begin position="376"/>
        <end position="396"/>
    </location>
</feature>
<feature type="transmembrane region" description="Helical" evidence="7">
    <location>
        <begin position="441"/>
        <end position="462"/>
    </location>
</feature>
<evidence type="ECO:0000256" key="2">
    <source>
        <dbReference type="ARBA" id="ARBA00022448"/>
    </source>
</evidence>
<evidence type="ECO:0000256" key="1">
    <source>
        <dbReference type="ARBA" id="ARBA00004141"/>
    </source>
</evidence>
<organism evidence="8 9">
    <name type="scientific">Lyophyllum shimeji</name>
    <name type="common">Hon-shimeji</name>
    <name type="synonym">Tricholoma shimeji</name>
    <dbReference type="NCBI Taxonomy" id="47721"/>
    <lineage>
        <taxon>Eukaryota</taxon>
        <taxon>Fungi</taxon>
        <taxon>Dikarya</taxon>
        <taxon>Basidiomycota</taxon>
        <taxon>Agaricomycotina</taxon>
        <taxon>Agaricomycetes</taxon>
        <taxon>Agaricomycetidae</taxon>
        <taxon>Agaricales</taxon>
        <taxon>Tricholomatineae</taxon>
        <taxon>Lyophyllaceae</taxon>
        <taxon>Lyophyllum</taxon>
    </lineage>
</organism>
<dbReference type="PANTHER" id="PTHR45649:SF6">
    <property type="entry name" value="GABA-SPECIFIC PERMEASE"/>
    <property type="match status" value="1"/>
</dbReference>
<evidence type="ECO:0000313" key="9">
    <source>
        <dbReference type="Proteomes" id="UP001063166"/>
    </source>
</evidence>
<accession>A0A9P3PKD1</accession>
<gene>
    <name evidence="8" type="ORF">LshimejAT787_0400270</name>
</gene>
<evidence type="ECO:0000256" key="5">
    <source>
        <dbReference type="ARBA" id="ARBA00023136"/>
    </source>
</evidence>
<dbReference type="Pfam" id="PF13520">
    <property type="entry name" value="AA_permease_2"/>
    <property type="match status" value="1"/>
</dbReference>
<comment type="subcellular location">
    <subcellularLocation>
        <location evidence="1">Membrane</location>
        <topology evidence="1">Multi-pass membrane protein</topology>
    </subcellularLocation>
</comment>
<dbReference type="PANTHER" id="PTHR45649">
    <property type="entry name" value="AMINO-ACID PERMEASE BAT1"/>
    <property type="match status" value="1"/>
</dbReference>
<feature type="transmembrane region" description="Helical" evidence="7">
    <location>
        <begin position="194"/>
        <end position="213"/>
    </location>
</feature>
<protein>
    <submittedName>
        <fullName evidence="8">APC amino acid permease</fullName>
    </submittedName>
</protein>
<feature type="transmembrane region" description="Helical" evidence="7">
    <location>
        <begin position="166"/>
        <end position="187"/>
    </location>
</feature>
<feature type="transmembrane region" description="Helical" evidence="7">
    <location>
        <begin position="402"/>
        <end position="420"/>
    </location>
</feature>
<feature type="transmembrane region" description="Helical" evidence="7">
    <location>
        <begin position="42"/>
        <end position="64"/>
    </location>
</feature>
<feature type="transmembrane region" description="Helical" evidence="7">
    <location>
        <begin position="270"/>
        <end position="289"/>
    </location>
</feature>
<dbReference type="PIRSF" id="PIRSF006060">
    <property type="entry name" value="AA_transporter"/>
    <property type="match status" value="1"/>
</dbReference>
<feature type="transmembrane region" description="Helical" evidence="7">
    <location>
        <begin position="474"/>
        <end position="493"/>
    </location>
</feature>
<dbReference type="Gene3D" id="1.20.1740.10">
    <property type="entry name" value="Amino acid/polyamine transporter I"/>
    <property type="match status" value="1"/>
</dbReference>
<proteinExistence type="predicted"/>
<keyword evidence="9" id="KW-1185">Reference proteome</keyword>
<evidence type="ECO:0000256" key="3">
    <source>
        <dbReference type="ARBA" id="ARBA00022692"/>
    </source>
</evidence>
<dbReference type="Proteomes" id="UP001063166">
    <property type="component" value="Unassembled WGS sequence"/>
</dbReference>
<dbReference type="OrthoDB" id="4476201at2759"/>
<evidence type="ECO:0000256" key="6">
    <source>
        <dbReference type="SAM" id="MobiDB-lite"/>
    </source>
</evidence>
<dbReference type="GO" id="GO:0022857">
    <property type="term" value="F:transmembrane transporter activity"/>
    <property type="evidence" value="ECO:0007669"/>
    <property type="project" value="InterPro"/>
</dbReference>
<feature type="region of interest" description="Disordered" evidence="6">
    <location>
        <begin position="517"/>
        <end position="539"/>
    </location>
</feature>
<comment type="caution">
    <text evidence="8">The sequence shown here is derived from an EMBL/GenBank/DDBJ whole genome shotgun (WGS) entry which is preliminary data.</text>
</comment>
<name>A0A9P3PKD1_LYOSH</name>
<evidence type="ECO:0000256" key="4">
    <source>
        <dbReference type="ARBA" id="ARBA00022989"/>
    </source>
</evidence>
<keyword evidence="5 7" id="KW-0472">Membrane</keyword>
<evidence type="ECO:0000256" key="7">
    <source>
        <dbReference type="SAM" id="Phobius"/>
    </source>
</evidence>
<dbReference type="EMBL" id="BRPK01000004">
    <property type="protein sequence ID" value="GLB36976.1"/>
    <property type="molecule type" value="Genomic_DNA"/>
</dbReference>
<feature type="transmembrane region" description="Helical" evidence="7">
    <location>
        <begin position="71"/>
        <end position="91"/>
    </location>
</feature>
<dbReference type="InterPro" id="IPR002293">
    <property type="entry name" value="AA/rel_permease1"/>
</dbReference>
<feature type="transmembrane region" description="Helical" evidence="7">
    <location>
        <begin position="238"/>
        <end position="258"/>
    </location>
</feature>
<dbReference type="GO" id="GO:0016020">
    <property type="term" value="C:membrane"/>
    <property type="evidence" value="ECO:0007669"/>
    <property type="project" value="UniProtKB-SubCell"/>
</dbReference>
<keyword evidence="4 7" id="KW-1133">Transmembrane helix</keyword>
<keyword evidence="2" id="KW-0813">Transport</keyword>
<feature type="transmembrane region" description="Helical" evidence="7">
    <location>
        <begin position="329"/>
        <end position="355"/>
    </location>
</feature>